<name>A0AAU7BSG2_9FLAO</name>
<accession>A0AAU7BSG2</accession>
<feature type="domain" description="Novel STAND NTPase 3" evidence="1">
    <location>
        <begin position="194"/>
        <end position="317"/>
    </location>
</feature>
<reference evidence="2" key="1">
    <citation type="submission" date="2024-05" db="EMBL/GenBank/DDBJ databases">
        <title>Pontimicrobium maritimus sp. nov., isolated form sea water.</title>
        <authorList>
            <person name="Muhammad N."/>
            <person name="Vuong T.Q."/>
            <person name="Han H.L."/>
            <person name="Kim S.-G."/>
        </authorList>
    </citation>
    <scope>NUCLEOTIDE SEQUENCE</scope>
    <source>
        <strain evidence="2">SW4</strain>
    </source>
</reference>
<proteinExistence type="predicted"/>
<dbReference type="InterPro" id="IPR049050">
    <property type="entry name" value="nSTAND3"/>
</dbReference>
<evidence type="ECO:0000259" key="1">
    <source>
        <dbReference type="Pfam" id="PF20720"/>
    </source>
</evidence>
<evidence type="ECO:0000313" key="2">
    <source>
        <dbReference type="EMBL" id="XBG61255.1"/>
    </source>
</evidence>
<dbReference type="Pfam" id="PF20720">
    <property type="entry name" value="nSTAND3"/>
    <property type="match status" value="1"/>
</dbReference>
<dbReference type="SUPFAM" id="SSF52540">
    <property type="entry name" value="P-loop containing nucleoside triphosphate hydrolases"/>
    <property type="match status" value="1"/>
</dbReference>
<organism evidence="2">
    <name type="scientific">Pontimicrobium sp. SW4</name>
    <dbReference type="NCBI Taxonomy" id="3153519"/>
    <lineage>
        <taxon>Bacteria</taxon>
        <taxon>Pseudomonadati</taxon>
        <taxon>Bacteroidota</taxon>
        <taxon>Flavobacteriia</taxon>
        <taxon>Flavobacteriales</taxon>
        <taxon>Flavobacteriaceae</taxon>
        <taxon>Pontimicrobium</taxon>
    </lineage>
</organism>
<sequence>MSRLQSIENELVSINETIFQELCDSFLAIRNNNYSTLSRVGSQSGKQKTTKGTPDTFLLLPNGKYIFVEHSTNVSAGVSKLKDDISKCIDSEKTRIPINQIAEIILCLNFNLKPNETQELVSLLKDTRIGLNIYTLDLLAIELHLNHRDLAHEYLGLPLDTGQIVSIEKFINEYNRASKGISTPLDNTFLHRKEELKEFKEAIHFNDFIILTGAPGIGKTKLALEGLKSFLSENLEFGAYCVSYKHHTLLDDLFQYFDTDKDYVLFVDDANRIDAFNQITSFYRASRTGRLKVIITVRDYAFQEIGILCQEFSPKRIELDKFSDEQIIEIIKQIPFEILNPDYHKEIVRIADGNPRLAIMTSLLAKAEQNIYSLRDVSDLFENYFSTFIKDDGEFARELNIKCLGLIAFFYTIPYKDKEITSSILNHFEIDYSSFIDAIDKLDKLELVEIQFEHVKIPEQNLSTYFFYKAFIKDSLLSFETLLNNYYGSNKNRFKDCIIPANNTFGVENVMDKLQPFLRNYWKSIQNNEEKGFNFLSTFWFYLSSETFDFIYQIVKNLPEVTSANYKVTYENNDFSYNRNNVLELIENFFRFQQKDLKDSIQLAFEYVRKRPEHLPELIYSIRAQLIFDRDDEHSGFRRQLILFETILNELTKKDKLYSVAFYELSKSFLKYQYHHTKGGRNHSFYMYQYPIPNIKIIQEFRSDIWNAVNDNYNFYPNESLNLLNDYATVNPDVIQDIMKFDVPFVLTIIENHLTSDSFDHCKFVQDQIRWFKRKNISHPSFDSLSNSFRNSTYETYLKIDWNRFRDKEDYEFDDYREYERLKEEEIRTSFILENEKGARDFLKVFTFLKEKAKNEWNYNNSLDFIVDENYKHSPRIGIELLLRIIENNDQINYIPRTIFRNHLKSDVDSKKIWSVVQQNDFNLKPHWELSFYDYLDETLLNKKYVDSLITTVSSMEGSNTIHFDRLQRFLSVEPNLFQIILKQIVQKNEDGARLNVWMDFFSTHFDKLGDDVELIKKAYIQQDKIQNHFDYEGKGLLNILNETPEFLIEYVDSLYSETRHSFLDDHKQLGFVWQVNDIESVLKDVFDLVVNKGLYLGILKHFCNAFFFGIPENFSEKAKEFLLEYVKENHSDYKKMNAVIDIARHSMKDTFNDILLLYVSLNQDVEVFSKIWWRGNGGTYSGDVIIGDIEATDWRNILSIVEKSEVGIKLIPIKKYLNESVQSALRSGDRERKRRFLERY</sequence>
<dbReference type="EMBL" id="CP157199">
    <property type="protein sequence ID" value="XBG61255.1"/>
    <property type="molecule type" value="Genomic_DNA"/>
</dbReference>
<dbReference type="InterPro" id="IPR027417">
    <property type="entry name" value="P-loop_NTPase"/>
</dbReference>
<protein>
    <recommendedName>
        <fullName evidence="1">Novel STAND NTPase 3 domain-containing protein</fullName>
    </recommendedName>
</protein>
<dbReference type="RefSeq" id="WP_347923669.1">
    <property type="nucleotide sequence ID" value="NZ_CP157199.1"/>
</dbReference>
<dbReference type="AlphaFoldDB" id="A0AAU7BSG2"/>
<gene>
    <name evidence="2" type="ORF">ABGB03_15485</name>
</gene>